<proteinExistence type="predicted"/>
<reference evidence="1" key="1">
    <citation type="submission" date="2023-07" db="EMBL/GenBank/DDBJ databases">
        <title>Black Yeasts Isolated from many extreme environments.</title>
        <authorList>
            <person name="Coleine C."/>
            <person name="Stajich J.E."/>
            <person name="Selbmann L."/>
        </authorList>
    </citation>
    <scope>NUCLEOTIDE SEQUENCE</scope>
    <source>
        <strain evidence="1">CCFEE 5714</strain>
    </source>
</reference>
<dbReference type="Proteomes" id="UP001281147">
    <property type="component" value="Unassembled WGS sequence"/>
</dbReference>
<organism evidence="1 2">
    <name type="scientific">Vermiconidia calcicola</name>
    <dbReference type="NCBI Taxonomy" id="1690605"/>
    <lineage>
        <taxon>Eukaryota</taxon>
        <taxon>Fungi</taxon>
        <taxon>Dikarya</taxon>
        <taxon>Ascomycota</taxon>
        <taxon>Pezizomycotina</taxon>
        <taxon>Dothideomycetes</taxon>
        <taxon>Dothideomycetidae</taxon>
        <taxon>Mycosphaerellales</taxon>
        <taxon>Extremaceae</taxon>
        <taxon>Vermiconidia</taxon>
    </lineage>
</organism>
<comment type="caution">
    <text evidence="1">The sequence shown here is derived from an EMBL/GenBank/DDBJ whole genome shotgun (WGS) entry which is preliminary data.</text>
</comment>
<sequence>MSQPDEIHAVVIPDVDFVFDGEPDQGRLKVFSESSQEYRPEVLLSSSGSNSEEKEQLRRKRRKEQNRNAQRAYRERKVQHILEMQAQIDVLEKHVVNLRSTNQRLEYAIRRMKIENSVLRASLMVDAQTGDVSPKARSGYGAENPLGPPILLKDALTVYGGWCG</sequence>
<gene>
    <name evidence="1" type="ORF">LTR37_004944</name>
</gene>
<dbReference type="EMBL" id="JAUTXU010000030">
    <property type="protein sequence ID" value="KAK3718725.1"/>
    <property type="molecule type" value="Genomic_DNA"/>
</dbReference>
<evidence type="ECO:0000313" key="1">
    <source>
        <dbReference type="EMBL" id="KAK3718725.1"/>
    </source>
</evidence>
<protein>
    <submittedName>
        <fullName evidence="1">Uncharacterized protein</fullName>
    </submittedName>
</protein>
<name>A0ACC3NMF4_9PEZI</name>
<evidence type="ECO:0000313" key="2">
    <source>
        <dbReference type="Proteomes" id="UP001281147"/>
    </source>
</evidence>
<keyword evidence="2" id="KW-1185">Reference proteome</keyword>
<accession>A0ACC3NMF4</accession>